<sequence>MIHAYGSPDPPAPRLLEALATRGYAVSAWEAADERATVGQGGAVPRRDSTLVLSSGGAPALAALGVLLGAWREAPGARVLVLSGLGAHPDARAADRGAGAAMGGVRRRTGASGERAPRGTSRVTRPHAHRPASHGERPVLCAVITVSDTRRADVMSLAELKALAREAGPPPSGEHGAWEPPLRELEEHRLAEADAWLEHFSMRVRPIEEQVLQWAA</sequence>
<dbReference type="AlphaFoldDB" id="A0A538T9S6"/>
<comment type="caution">
    <text evidence="2">The sequence shown here is derived from an EMBL/GenBank/DDBJ whole genome shotgun (WGS) entry which is preliminary data.</text>
</comment>
<reference evidence="2 3" key="1">
    <citation type="journal article" date="2019" name="Nat. Microbiol.">
        <title>Mediterranean grassland soil C-N compound turnover is dependent on rainfall and depth, and is mediated by genomically divergent microorganisms.</title>
        <authorList>
            <person name="Diamond S."/>
            <person name="Andeer P.F."/>
            <person name="Li Z."/>
            <person name="Crits-Christoph A."/>
            <person name="Burstein D."/>
            <person name="Anantharaman K."/>
            <person name="Lane K.R."/>
            <person name="Thomas B.C."/>
            <person name="Pan C."/>
            <person name="Northen T.R."/>
            <person name="Banfield J.F."/>
        </authorList>
    </citation>
    <scope>NUCLEOTIDE SEQUENCE [LARGE SCALE GENOMIC DNA]</scope>
    <source>
        <strain evidence="2">WS_2</strain>
    </source>
</reference>
<organism evidence="2 3">
    <name type="scientific">Eiseniibacteriota bacterium</name>
    <dbReference type="NCBI Taxonomy" id="2212470"/>
    <lineage>
        <taxon>Bacteria</taxon>
        <taxon>Candidatus Eiseniibacteriota</taxon>
    </lineage>
</organism>
<evidence type="ECO:0000313" key="2">
    <source>
        <dbReference type="EMBL" id="TMQ60294.1"/>
    </source>
</evidence>
<protein>
    <submittedName>
        <fullName evidence="2">Uncharacterized protein</fullName>
    </submittedName>
</protein>
<evidence type="ECO:0000313" key="3">
    <source>
        <dbReference type="Proteomes" id="UP000317716"/>
    </source>
</evidence>
<dbReference type="EMBL" id="VBOS01000025">
    <property type="protein sequence ID" value="TMQ60294.1"/>
    <property type="molecule type" value="Genomic_DNA"/>
</dbReference>
<accession>A0A538T9S6</accession>
<name>A0A538T9S6_UNCEI</name>
<feature type="region of interest" description="Disordered" evidence="1">
    <location>
        <begin position="91"/>
        <end position="135"/>
    </location>
</feature>
<proteinExistence type="predicted"/>
<dbReference type="Proteomes" id="UP000317716">
    <property type="component" value="Unassembled WGS sequence"/>
</dbReference>
<gene>
    <name evidence="2" type="ORF">E6K72_00680</name>
</gene>
<evidence type="ECO:0000256" key="1">
    <source>
        <dbReference type="SAM" id="MobiDB-lite"/>
    </source>
</evidence>